<name>A0AAP0HI32_9MAGN</name>
<evidence type="ECO:0000256" key="6">
    <source>
        <dbReference type="ARBA" id="ARBA00022989"/>
    </source>
</evidence>
<evidence type="ECO:0000256" key="13">
    <source>
        <dbReference type="SAM" id="Phobius"/>
    </source>
</evidence>
<dbReference type="FunFam" id="1.10.630.10:FF:000029">
    <property type="entry name" value="Cytochrome P450 734A1"/>
    <property type="match status" value="2"/>
</dbReference>
<keyword evidence="9" id="KW-0503">Monooxygenase</keyword>
<dbReference type="InterPro" id="IPR002401">
    <property type="entry name" value="Cyt_P450_E_grp-I"/>
</dbReference>
<keyword evidence="5 11" id="KW-0479">Metal-binding</keyword>
<evidence type="ECO:0000313" key="15">
    <source>
        <dbReference type="Proteomes" id="UP001419268"/>
    </source>
</evidence>
<evidence type="ECO:0000256" key="10">
    <source>
        <dbReference type="ARBA" id="ARBA00023136"/>
    </source>
</evidence>
<dbReference type="EMBL" id="JBBNAG010000012">
    <property type="protein sequence ID" value="KAK9089293.1"/>
    <property type="molecule type" value="Genomic_DNA"/>
</dbReference>
<dbReference type="InterPro" id="IPR017972">
    <property type="entry name" value="Cyt_P450_CS"/>
</dbReference>
<dbReference type="GO" id="GO:0044550">
    <property type="term" value="P:secondary metabolite biosynthetic process"/>
    <property type="evidence" value="ECO:0007669"/>
    <property type="project" value="UniProtKB-ARBA"/>
</dbReference>
<comment type="caution">
    <text evidence="14">The sequence shown here is derived from an EMBL/GenBank/DDBJ whole genome shotgun (WGS) entry which is preliminary data.</text>
</comment>
<keyword evidence="4 13" id="KW-0812">Transmembrane</keyword>
<dbReference type="PRINTS" id="PR00463">
    <property type="entry name" value="EP450I"/>
</dbReference>
<evidence type="ECO:0000256" key="9">
    <source>
        <dbReference type="ARBA" id="ARBA00023033"/>
    </source>
</evidence>
<dbReference type="SUPFAM" id="SSF48264">
    <property type="entry name" value="Cytochrome P450"/>
    <property type="match status" value="2"/>
</dbReference>
<evidence type="ECO:0000256" key="3">
    <source>
        <dbReference type="ARBA" id="ARBA00022617"/>
    </source>
</evidence>
<dbReference type="Proteomes" id="UP001419268">
    <property type="component" value="Unassembled WGS sequence"/>
</dbReference>
<comment type="subcellular location">
    <subcellularLocation>
        <location evidence="1">Membrane</location>
    </subcellularLocation>
</comment>
<feature type="compositionally biased region" description="Basic and acidic residues" evidence="12">
    <location>
        <begin position="902"/>
        <end position="916"/>
    </location>
</feature>
<feature type="region of interest" description="Disordered" evidence="12">
    <location>
        <begin position="896"/>
        <end position="932"/>
    </location>
</feature>
<evidence type="ECO:0000256" key="5">
    <source>
        <dbReference type="ARBA" id="ARBA00022723"/>
    </source>
</evidence>
<dbReference type="PANTHER" id="PTHR24282:SF255">
    <property type="entry name" value="CYTOCHROME P450 72A11-RELATED"/>
    <property type="match status" value="1"/>
</dbReference>
<evidence type="ECO:0000256" key="12">
    <source>
        <dbReference type="SAM" id="MobiDB-lite"/>
    </source>
</evidence>
<dbReference type="InterPro" id="IPR050665">
    <property type="entry name" value="Cytochrome_P450_Monooxygen"/>
</dbReference>
<dbReference type="GO" id="GO:0004497">
    <property type="term" value="F:monooxygenase activity"/>
    <property type="evidence" value="ECO:0007669"/>
    <property type="project" value="UniProtKB-KW"/>
</dbReference>
<feature type="binding site" description="axial binding residue" evidence="11">
    <location>
        <position position="465"/>
    </location>
    <ligand>
        <name>heme</name>
        <dbReference type="ChEBI" id="CHEBI:30413"/>
    </ligand>
    <ligandPart>
        <name>Fe</name>
        <dbReference type="ChEBI" id="CHEBI:18248"/>
    </ligandPart>
</feature>
<dbReference type="GO" id="GO:0020037">
    <property type="term" value="F:heme binding"/>
    <property type="evidence" value="ECO:0007669"/>
    <property type="project" value="InterPro"/>
</dbReference>
<evidence type="ECO:0000256" key="11">
    <source>
        <dbReference type="PIRSR" id="PIRSR602401-1"/>
    </source>
</evidence>
<keyword evidence="7" id="KW-0560">Oxidoreductase</keyword>
<dbReference type="GO" id="GO:0005506">
    <property type="term" value="F:iron ion binding"/>
    <property type="evidence" value="ECO:0007669"/>
    <property type="project" value="InterPro"/>
</dbReference>
<sequence>MPHLGLIFLGTCSVVAIYWVWRVLIWAWWTPKKLERCLRQQGLKGTPPKFLYGDLKELVRLERQARAKPMNLSHNIVQRVIPFIHQSVEKYGPLSFIWFGVTPRVFVLDPELIRDVLSNKFGHFSKLKSTNPLTRLLVQGLVSCEGEKWAKHRRIINPAFHLEKLKMMVPAIYASCSELVERWEKLVSDGSCELDVWPDLQNLTGDVISRTAFGSNYKQGQRIFQLQTELAELVVQASLSLYLPGFRFLPSKRNKRIVEIDGEIKGLLRDMIHKREKAMGIGEAPQDDLLGLLLESNMKETQGKEDFKSLGMTIDEVIEECKLFYFAGQETTSTLLVWTMVVLSIHPEWQARAREEVLQVFGKNKPDIDGINQLKIVTMIFYEVLRLYSPVAMLARYTYKEMKLGDVTLPPGVQIALPMLLLHHDREIWGEDVEEFKPERFSGGIAKATKNQVVFFPFGWGPRICIGQNFAIIEAKMALATILQLLEWMWWKPMKVQRYLEKQGIKGHPYNLLYGNLKELIHVTKEALSKPIKVSDSILPRALPFDHQIAQQHGKLFVIWLGVTARVNIMDPVLIRDIFLNKFGHFAKVKANPLINLLADGVFSHNDEKWVKHRRIINPAFHQEKLKMMVPAFLTCCNELMNRWEKLVSDGSCELDVCPEFHNLTGDVISRAAFGSSYKEARRLFELQTEQAEHVLQVIQSIYFPGYWYLPTKRNMRMKEINREVCSILRDMIKKREKGMKDGEAPTDDLLGLLLESNFKEVEEHGKAKNVGITIDEIIEECKLFYFAGHETTSSMLMWTMVVLSTHPEWQARAREEVRRVFKRREPDFDDLNHLKVVTMILYEVLRLYPPVPVHMRYNYKEMRLGNISLPPGIQIGIPALLVHYDPELWGKTSKNSIPSDFQKESQKPRRIESHTSRSVGALEYASGKHLQ</sequence>
<keyword evidence="6 13" id="KW-1133">Transmembrane helix</keyword>
<dbReference type="GO" id="GO:0016020">
    <property type="term" value="C:membrane"/>
    <property type="evidence" value="ECO:0007669"/>
    <property type="project" value="UniProtKB-SubCell"/>
</dbReference>
<dbReference type="PANTHER" id="PTHR24282">
    <property type="entry name" value="CYTOCHROME P450 FAMILY MEMBER"/>
    <property type="match status" value="1"/>
</dbReference>
<dbReference type="AlphaFoldDB" id="A0AAP0HI32"/>
<keyword evidence="3 11" id="KW-0349">Heme</keyword>
<evidence type="ECO:0000256" key="4">
    <source>
        <dbReference type="ARBA" id="ARBA00022692"/>
    </source>
</evidence>
<keyword evidence="10 13" id="KW-0472">Membrane</keyword>
<dbReference type="PROSITE" id="PS00086">
    <property type="entry name" value="CYTOCHROME_P450"/>
    <property type="match status" value="1"/>
</dbReference>
<evidence type="ECO:0000256" key="1">
    <source>
        <dbReference type="ARBA" id="ARBA00004370"/>
    </source>
</evidence>
<keyword evidence="8 11" id="KW-0408">Iron</keyword>
<proteinExistence type="inferred from homology"/>
<dbReference type="PRINTS" id="PR00385">
    <property type="entry name" value="P450"/>
</dbReference>
<dbReference type="Pfam" id="PF00067">
    <property type="entry name" value="p450"/>
    <property type="match status" value="2"/>
</dbReference>
<comment type="cofactor">
    <cofactor evidence="11">
        <name>heme</name>
        <dbReference type="ChEBI" id="CHEBI:30413"/>
    </cofactor>
</comment>
<evidence type="ECO:0000256" key="8">
    <source>
        <dbReference type="ARBA" id="ARBA00023004"/>
    </source>
</evidence>
<dbReference type="InterPro" id="IPR036396">
    <property type="entry name" value="Cyt_P450_sf"/>
</dbReference>
<organism evidence="14 15">
    <name type="scientific">Stephania cephalantha</name>
    <dbReference type="NCBI Taxonomy" id="152367"/>
    <lineage>
        <taxon>Eukaryota</taxon>
        <taxon>Viridiplantae</taxon>
        <taxon>Streptophyta</taxon>
        <taxon>Embryophyta</taxon>
        <taxon>Tracheophyta</taxon>
        <taxon>Spermatophyta</taxon>
        <taxon>Magnoliopsida</taxon>
        <taxon>Ranunculales</taxon>
        <taxon>Menispermaceae</taxon>
        <taxon>Menispermoideae</taxon>
        <taxon>Cissampelideae</taxon>
        <taxon>Stephania</taxon>
    </lineage>
</organism>
<feature type="transmembrane region" description="Helical" evidence="13">
    <location>
        <begin position="7"/>
        <end position="29"/>
    </location>
</feature>
<gene>
    <name evidence="14" type="ORF">Scep_028375</name>
</gene>
<protein>
    <recommendedName>
        <fullName evidence="16">Cytochrome P450</fullName>
    </recommendedName>
</protein>
<dbReference type="Gene3D" id="1.10.630.10">
    <property type="entry name" value="Cytochrome P450"/>
    <property type="match status" value="2"/>
</dbReference>
<reference evidence="14 15" key="1">
    <citation type="submission" date="2024-01" db="EMBL/GenBank/DDBJ databases">
        <title>Genome assemblies of Stephania.</title>
        <authorList>
            <person name="Yang L."/>
        </authorList>
    </citation>
    <scope>NUCLEOTIDE SEQUENCE [LARGE SCALE GENOMIC DNA]</scope>
    <source>
        <strain evidence="14">JXDWG</strain>
        <tissue evidence="14">Leaf</tissue>
    </source>
</reference>
<comment type="similarity">
    <text evidence="2">Belongs to the cytochrome P450 family.</text>
</comment>
<accession>A0AAP0HI32</accession>
<dbReference type="GO" id="GO:0016705">
    <property type="term" value="F:oxidoreductase activity, acting on paired donors, with incorporation or reduction of molecular oxygen"/>
    <property type="evidence" value="ECO:0007669"/>
    <property type="project" value="InterPro"/>
</dbReference>
<dbReference type="InterPro" id="IPR001128">
    <property type="entry name" value="Cyt_P450"/>
</dbReference>
<keyword evidence="15" id="KW-1185">Reference proteome</keyword>
<evidence type="ECO:0000313" key="14">
    <source>
        <dbReference type="EMBL" id="KAK9089293.1"/>
    </source>
</evidence>
<evidence type="ECO:0000256" key="7">
    <source>
        <dbReference type="ARBA" id="ARBA00023002"/>
    </source>
</evidence>
<evidence type="ECO:0008006" key="16">
    <source>
        <dbReference type="Google" id="ProtNLM"/>
    </source>
</evidence>
<evidence type="ECO:0000256" key="2">
    <source>
        <dbReference type="ARBA" id="ARBA00010617"/>
    </source>
</evidence>